<reference evidence="1 2" key="1">
    <citation type="submission" date="2015-03" db="EMBL/GenBank/DDBJ databases">
        <title>Genomic characterization of Dehalococcoides mccartyi strain 11a5, an unusal plasmid-containing chloroethene dechlorinator.</title>
        <authorList>
            <person name="Zhao S."/>
            <person name="Ding C."/>
            <person name="He J."/>
        </authorList>
    </citation>
    <scope>NUCLEOTIDE SEQUENCE [LARGE SCALE GENOMIC DNA]</scope>
    <source>
        <strain evidence="1 2">11a5</strain>
    </source>
</reference>
<evidence type="ECO:0000313" key="2">
    <source>
        <dbReference type="Proteomes" id="UP000076394"/>
    </source>
</evidence>
<dbReference type="RefSeq" id="WP_034376828.1">
    <property type="nucleotide sequence ID" value="NZ_CP011127.1"/>
</dbReference>
<organism evidence="1 2">
    <name type="scientific">Dehalococcoides mccartyi</name>
    <dbReference type="NCBI Taxonomy" id="61435"/>
    <lineage>
        <taxon>Bacteria</taxon>
        <taxon>Bacillati</taxon>
        <taxon>Chloroflexota</taxon>
        <taxon>Dehalococcoidia</taxon>
        <taxon>Dehalococcoidales</taxon>
        <taxon>Dehalococcoidaceae</taxon>
        <taxon>Dehalococcoides</taxon>
    </lineage>
</organism>
<dbReference type="PANTHER" id="PTHR41930:SF1">
    <property type="entry name" value="DEPHOSPHO-COA KINASE"/>
    <property type="match status" value="1"/>
</dbReference>
<keyword evidence="1" id="KW-0418">Kinase</keyword>
<dbReference type="GO" id="GO:0016301">
    <property type="term" value="F:kinase activity"/>
    <property type="evidence" value="ECO:0007669"/>
    <property type="project" value="UniProtKB-KW"/>
</dbReference>
<dbReference type="SUPFAM" id="SSF52540">
    <property type="entry name" value="P-loop containing nucleoside triphosphate hydrolases"/>
    <property type="match status" value="1"/>
</dbReference>
<gene>
    <name evidence="1" type="ORF">Dm11a5_0168</name>
</gene>
<dbReference type="AlphaFoldDB" id="A0A142V8M4"/>
<accession>A0A142V8M4</accession>
<name>A0A142V8M4_9CHLR</name>
<proteinExistence type="predicted"/>
<protein>
    <submittedName>
        <fullName evidence="1">Cytidylate kinase</fullName>
    </submittedName>
</protein>
<keyword evidence="1" id="KW-0808">Transferase</keyword>
<dbReference type="PANTHER" id="PTHR41930">
    <property type="entry name" value="UPF0200 PROTEIN MJ1399"/>
    <property type="match status" value="1"/>
</dbReference>
<dbReference type="Pfam" id="PF13238">
    <property type="entry name" value="AAA_18"/>
    <property type="match status" value="1"/>
</dbReference>
<dbReference type="InterPro" id="IPR027417">
    <property type="entry name" value="P-loop_NTPase"/>
</dbReference>
<dbReference type="EMBL" id="CP011127">
    <property type="protein sequence ID" value="AMU85999.1"/>
    <property type="molecule type" value="Genomic_DNA"/>
</dbReference>
<dbReference type="Gene3D" id="3.40.50.300">
    <property type="entry name" value="P-loop containing nucleotide triphosphate hydrolases"/>
    <property type="match status" value="1"/>
</dbReference>
<dbReference type="OrthoDB" id="8444496at2"/>
<sequence length="181" mass="20020">MIDNIVIAFAGLIGSGKSTVSVALAEALGCSRASFGDYVRDVAKKRGLKPEREELQSIGNELIERGWEPFCKSVLSQANWKKGNTIVVDGIRHIEAIQTLLQLTNPSRFILVFISIGEEDRRARLVGKGINEKEQRIKIDSHSTEMQVISLKQKADIILDGTKAIPALVDQVIKYIYSPSQ</sequence>
<dbReference type="Proteomes" id="UP000076394">
    <property type="component" value="Chromosome"/>
</dbReference>
<evidence type="ECO:0000313" key="1">
    <source>
        <dbReference type="EMBL" id="AMU85999.1"/>
    </source>
</evidence>
<dbReference type="PATRIC" id="fig|61435.8.peg.167"/>